<evidence type="ECO:0000313" key="2">
    <source>
        <dbReference type="Proteomes" id="UP000824205"/>
    </source>
</evidence>
<evidence type="ECO:0000313" key="1">
    <source>
        <dbReference type="EMBL" id="HIW86100.1"/>
    </source>
</evidence>
<reference evidence="1" key="1">
    <citation type="journal article" date="2021" name="PeerJ">
        <title>Extensive microbial diversity within the chicken gut microbiome revealed by metagenomics and culture.</title>
        <authorList>
            <person name="Gilroy R."/>
            <person name="Ravi A."/>
            <person name="Getino M."/>
            <person name="Pursley I."/>
            <person name="Horton D.L."/>
            <person name="Alikhan N.F."/>
            <person name="Baker D."/>
            <person name="Gharbi K."/>
            <person name="Hall N."/>
            <person name="Watson M."/>
            <person name="Adriaenssens E.M."/>
            <person name="Foster-Nyarko E."/>
            <person name="Jarju S."/>
            <person name="Secka A."/>
            <person name="Antonio M."/>
            <person name="Oren A."/>
            <person name="Chaudhuri R.R."/>
            <person name="La Ragione R."/>
            <person name="Hildebrand F."/>
            <person name="Pallen M.J."/>
        </authorList>
    </citation>
    <scope>NUCLEOTIDE SEQUENCE</scope>
    <source>
        <strain evidence="1">421</strain>
    </source>
</reference>
<organism evidence="1 2">
    <name type="scientific">Candidatus Eubacterium faecipullorum</name>
    <dbReference type="NCBI Taxonomy" id="2838571"/>
    <lineage>
        <taxon>Bacteria</taxon>
        <taxon>Bacillati</taxon>
        <taxon>Bacillota</taxon>
        <taxon>Clostridia</taxon>
        <taxon>Eubacteriales</taxon>
        <taxon>Eubacteriaceae</taxon>
        <taxon>Eubacterium</taxon>
    </lineage>
</organism>
<dbReference type="AlphaFoldDB" id="A0A9D1UH13"/>
<name>A0A9D1UH13_9FIRM</name>
<dbReference type="EMBL" id="DXGE01000027">
    <property type="protein sequence ID" value="HIW86100.1"/>
    <property type="molecule type" value="Genomic_DNA"/>
</dbReference>
<sequence length="83" mass="8641">ESGFVYGKDYEDAEAALVLENATTGGCYLVKSSNTANDGQFALTFGIASGAGVAYARAYVIAVDAEGNSAVYYADVQSFDYDA</sequence>
<protein>
    <submittedName>
        <fullName evidence="1">Uncharacterized protein</fullName>
    </submittedName>
</protein>
<comment type="caution">
    <text evidence="1">The sequence shown here is derived from an EMBL/GenBank/DDBJ whole genome shotgun (WGS) entry which is preliminary data.</text>
</comment>
<proteinExistence type="predicted"/>
<accession>A0A9D1UH13</accession>
<gene>
    <name evidence="1" type="ORF">IAA48_06340</name>
</gene>
<dbReference type="Proteomes" id="UP000824205">
    <property type="component" value="Unassembled WGS sequence"/>
</dbReference>
<reference evidence="1" key="2">
    <citation type="submission" date="2021-04" db="EMBL/GenBank/DDBJ databases">
        <authorList>
            <person name="Gilroy R."/>
        </authorList>
    </citation>
    <scope>NUCLEOTIDE SEQUENCE</scope>
    <source>
        <strain evidence="1">421</strain>
    </source>
</reference>
<feature type="non-terminal residue" evidence="1">
    <location>
        <position position="1"/>
    </location>
</feature>